<dbReference type="AlphaFoldDB" id="A0A3D9FHF8"/>
<proteinExistence type="predicted"/>
<protein>
    <submittedName>
        <fullName evidence="1">Uncharacterized protein</fullName>
    </submittedName>
</protein>
<evidence type="ECO:0000313" key="1">
    <source>
        <dbReference type="EMBL" id="RED17088.1"/>
    </source>
</evidence>
<keyword evidence="2" id="KW-1185">Reference proteome</keyword>
<gene>
    <name evidence="1" type="ORF">DFR46_2123</name>
</gene>
<evidence type="ECO:0000313" key="2">
    <source>
        <dbReference type="Proteomes" id="UP000256310"/>
    </source>
</evidence>
<comment type="caution">
    <text evidence="1">The sequence shown here is derived from an EMBL/GenBank/DDBJ whole genome shotgun (WGS) entry which is preliminary data.</text>
</comment>
<dbReference type="RefSeq" id="WP_116236401.1">
    <property type="nucleotide sequence ID" value="NZ_QRDP01000004.1"/>
</dbReference>
<organism evidence="1 2">
    <name type="scientific">Parasphingopyxis lamellibrachiae</name>
    <dbReference type="NCBI Taxonomy" id="680125"/>
    <lineage>
        <taxon>Bacteria</taxon>
        <taxon>Pseudomonadati</taxon>
        <taxon>Pseudomonadota</taxon>
        <taxon>Alphaproteobacteria</taxon>
        <taxon>Sphingomonadales</taxon>
        <taxon>Sphingomonadaceae</taxon>
        <taxon>Parasphingopyxis</taxon>
    </lineage>
</organism>
<dbReference type="Proteomes" id="UP000256310">
    <property type="component" value="Unassembled WGS sequence"/>
</dbReference>
<dbReference type="Pfam" id="PF20099">
    <property type="entry name" value="DUF6489"/>
    <property type="match status" value="1"/>
</dbReference>
<accession>A0A3D9FHF8</accession>
<name>A0A3D9FHF8_9SPHN</name>
<dbReference type="InterPro" id="IPR045502">
    <property type="entry name" value="DUF6489"/>
</dbReference>
<reference evidence="1 2" key="1">
    <citation type="submission" date="2018-07" db="EMBL/GenBank/DDBJ databases">
        <title>Genomic Encyclopedia of Type Strains, Phase IV (KMG-IV): sequencing the most valuable type-strain genomes for metagenomic binning, comparative biology and taxonomic classification.</title>
        <authorList>
            <person name="Goeker M."/>
        </authorList>
    </citation>
    <scope>NUCLEOTIDE SEQUENCE [LARGE SCALE GENOMIC DNA]</scope>
    <source>
        <strain evidence="1 2">DSM 26725</strain>
    </source>
</reference>
<dbReference type="EMBL" id="QRDP01000004">
    <property type="protein sequence ID" value="RED17088.1"/>
    <property type="molecule type" value="Genomic_DNA"/>
</dbReference>
<sequence>MKVTVDVDCTPEEARRFIGLPDLTPVHDLYLDKMKETMEEGITPDTVEKLMRSWGPMSEAGLSMWTRFFDQIGGAKK</sequence>
<dbReference type="OrthoDB" id="5740990at2"/>